<feature type="domain" description="PAS" evidence="11">
    <location>
        <begin position="115"/>
        <end position="179"/>
    </location>
</feature>
<dbReference type="GO" id="GO:0003713">
    <property type="term" value="F:transcription coactivator activity"/>
    <property type="evidence" value="ECO:0007669"/>
    <property type="project" value="InterPro"/>
</dbReference>
<feature type="compositionally biased region" description="Polar residues" evidence="10">
    <location>
        <begin position="1420"/>
        <end position="1439"/>
    </location>
</feature>
<dbReference type="FunFam" id="4.10.280.10:FF:000008">
    <property type="entry name" value="Nuclear receptor coactivator"/>
    <property type="match status" value="1"/>
</dbReference>
<keyword evidence="7 9" id="KW-0804">Transcription</keyword>
<dbReference type="PANTHER" id="PTHR10684">
    <property type="entry name" value="NUCLEAR RECEPTOR COACTIVATOR"/>
    <property type="match status" value="1"/>
</dbReference>
<feature type="region of interest" description="Disordered" evidence="10">
    <location>
        <begin position="603"/>
        <end position="646"/>
    </location>
</feature>
<dbReference type="Proteomes" id="UP000007303">
    <property type="component" value="Unassembled WGS sequence"/>
</dbReference>
<organism evidence="13 14">
    <name type="scientific">Tetraodon nigroviridis</name>
    <name type="common">Spotted green pufferfish</name>
    <name type="synonym">Chelonodon nigroviridis</name>
    <dbReference type="NCBI Taxonomy" id="99883"/>
    <lineage>
        <taxon>Eukaryota</taxon>
        <taxon>Metazoa</taxon>
        <taxon>Chordata</taxon>
        <taxon>Craniata</taxon>
        <taxon>Vertebrata</taxon>
        <taxon>Euteleostomi</taxon>
        <taxon>Actinopterygii</taxon>
        <taxon>Neopterygii</taxon>
        <taxon>Teleostei</taxon>
        <taxon>Neoteleostei</taxon>
        <taxon>Acanthomorphata</taxon>
        <taxon>Eupercaria</taxon>
        <taxon>Tetraodontiformes</taxon>
        <taxon>Tetradontoidea</taxon>
        <taxon>Tetraodontidae</taxon>
        <taxon>Tetraodon</taxon>
    </lineage>
</organism>
<keyword evidence="4 9" id="KW-0805">Transcription regulation</keyword>
<feature type="compositionally biased region" description="Low complexity" evidence="10">
    <location>
        <begin position="431"/>
        <end position="448"/>
    </location>
</feature>
<dbReference type="GeneTree" id="ENSGT00950000183021"/>
<dbReference type="InterPro" id="IPR037077">
    <property type="entry name" value="Nuc_rcpt_coact_Ncoa_int_sf"/>
</dbReference>
<feature type="region of interest" description="Disordered" evidence="10">
    <location>
        <begin position="829"/>
        <end position="848"/>
    </location>
</feature>
<feature type="compositionally biased region" description="Polar residues" evidence="10">
    <location>
        <begin position="1378"/>
        <end position="1395"/>
    </location>
</feature>
<feature type="region of interest" description="Disordered" evidence="10">
    <location>
        <begin position="858"/>
        <end position="921"/>
    </location>
</feature>
<reference evidence="13" key="2">
    <citation type="submission" date="2025-08" db="UniProtKB">
        <authorList>
            <consortium name="Ensembl"/>
        </authorList>
    </citation>
    <scope>IDENTIFICATION</scope>
</reference>
<gene>
    <name evidence="13" type="primary">NCOA2</name>
</gene>
<dbReference type="Gene3D" id="3.30.450.20">
    <property type="entry name" value="PAS domain"/>
    <property type="match status" value="2"/>
</dbReference>
<comment type="similarity">
    <text evidence="2 9">Belongs to the SRC/p160 nuclear receptor coactivator family.</text>
</comment>
<dbReference type="InterPro" id="IPR056193">
    <property type="entry name" value="bHLH_NCOA1-3"/>
</dbReference>
<feature type="region of interest" description="Disordered" evidence="10">
    <location>
        <begin position="421"/>
        <end position="532"/>
    </location>
</feature>
<dbReference type="PROSITE" id="PS50888">
    <property type="entry name" value="BHLH"/>
    <property type="match status" value="1"/>
</dbReference>
<dbReference type="SUPFAM" id="SSF47459">
    <property type="entry name" value="HLH, helix-loop-helix DNA-binding domain"/>
    <property type="match status" value="1"/>
</dbReference>
<sequence length="1439" mass="154022">SENQIQDKKTETLQKRKECPSELLGHSPKRNTEKRNREQENKYIEELAELIFANINDMDDLNVKPDKCAILKETVKQIRQIKEQAKAPVAEEVQKADVSSTGQGVIDKDSLGPMMLEALDGFFFVVNMEGNIVFVSENVSQYLRYQQEDLMNTSVYSVLHVGDHAEFIKNLLPKSLVNHRNSDSSSRNSHTFNCRMLINPFADGEARPASDQQDATRQKYETMQCFAVSEPKSIKEEGEDFQSCLICVARRVPVKERPAIPTYESFTTRQDLQGKITSLDTSLLRASMKPGWEDLVRRCIQRFHLQNDGEMSFAKKHQQDVLRNGHALSPLYRFSLADGTIISAHTKSKLVRSPATNEPQLYMSLHILQRSEQLIKLKPKLTPPTKIKPADATLDYQPARRTTGTAVFGPSVTPTSNELLLLPVSQPRKQSSATRTTPPSASSAHTRSFSTTTSQAPTVNSHALKMGSPSPHGSPSVTSGAQGAMLSPGLRQSPTVAASSCSSPHLPPHPSGAFSPPAGTQSPGSVCSSTGNTQSFNSLSALQALSQGHRLPLGLKEGQRPDSPDTKAVGLQSPLHSGGSSTGSQLAKSKPSLEEDIFGTFDEQQDSLSSQNQEGKEEEGGDGEPDGFEGDESLEDLGDAQNHLPNAKGHTKLLQLLTTKADPSDPCSPSGPLGDDQDFKDQLGVIGGVDGAGHNNNPTSLKEKHKILHRLLQTSTSPVELAKLTAEATGKEPTGPETASGDNIAALTELCIKQEPESPKKRDNALLRYLLDRDDNSIPDKAIKMESSDGPKLVNIKAEKQDAGFSMADQGPSQTTELEYLLENLQNGAQRPAIPSSSSSVPAAGSSADKPAIISSMVQMTDSSSSPPGQHRGFPPISPASFNGGRPVQRAPPVRSTSLDSAMGSVPSAGRPFIPQHRNTGPYSLLQQQQGMMGAHASMPSHAAMSNADMLSNGPMRGSMQQGWGPQGHMGGSGALMGQGMGPGRMLPSMNAALATRGLPASRGMVNMQMMGGGEEARKMEMANPAYPQQHGPPNQTAPWPDQMLTMEHYGSQSRPPYAIPPGDGMGCCAAGPESQPDEGALLNQLCSVLKDYEGLEEIDKMLGIPTLAGQAPLPDQDQYLGSPDPPMKPLMYSQHYGAQPGYGCVPPDGGFQSASMSSHMGLQRMPHAGYPPMMRMPGSAGPRPVGMRPVGSNPAVPPQPNNLRLQLQHRLQAQLNRQPVVNQMSGLSNMNLPLRSNVPNQGALNAQMAQRQREYLNSHLHVHQQRAMMMRTPGMNMPSGGAAPTPMPMGGTNPRLPQVGSQQFFSASSYGTGLYPVSGFPCGAATPQSPLLSPRMGQGQSSMLQPNQGQAQPQAPSQGGPPGYQASSDLGGWPQPGSISTSNNVYPQHSQSQYPVAAQPSVGMYSSSSSLNLGAMAGGSSQMSAINTEQVRVGATQV</sequence>
<dbReference type="InterPro" id="IPR000014">
    <property type="entry name" value="PAS"/>
</dbReference>
<dbReference type="GO" id="GO:0016922">
    <property type="term" value="F:nuclear receptor binding"/>
    <property type="evidence" value="ECO:0007669"/>
    <property type="project" value="UniProtKB-UniRule"/>
</dbReference>
<dbReference type="PIRSF" id="PIRSF038181">
    <property type="entry name" value="Nuclear_receptor_coactivator"/>
    <property type="match status" value="1"/>
</dbReference>
<dbReference type="Pfam" id="PF23172">
    <property type="entry name" value="bHLH_NCOA"/>
    <property type="match status" value="1"/>
</dbReference>
<dbReference type="SMART" id="SM01151">
    <property type="entry name" value="DUF1518"/>
    <property type="match status" value="1"/>
</dbReference>
<feature type="compositionally biased region" description="Polar residues" evidence="10">
    <location>
        <begin position="449"/>
        <end position="461"/>
    </location>
</feature>
<dbReference type="STRING" id="99883.ENSTNIP00000010803"/>
<dbReference type="Pfam" id="PF16279">
    <property type="entry name" value="DUF4927"/>
    <property type="match status" value="1"/>
</dbReference>
<evidence type="ECO:0000259" key="12">
    <source>
        <dbReference type="PROSITE" id="PS50888"/>
    </source>
</evidence>
<evidence type="ECO:0000256" key="1">
    <source>
        <dbReference type="ARBA" id="ARBA00004123"/>
    </source>
</evidence>
<reference evidence="13" key="3">
    <citation type="submission" date="2025-09" db="UniProtKB">
        <authorList>
            <consortium name="Ensembl"/>
        </authorList>
    </citation>
    <scope>IDENTIFICATION</scope>
</reference>
<dbReference type="GO" id="GO:0005634">
    <property type="term" value="C:nucleus"/>
    <property type="evidence" value="ECO:0007669"/>
    <property type="project" value="UniProtKB-SubCell"/>
</dbReference>
<accession>H3CRB9</accession>
<feature type="compositionally biased region" description="Polar residues" evidence="10">
    <location>
        <begin position="518"/>
        <end position="532"/>
    </location>
</feature>
<keyword evidence="6 9" id="KW-0010">Activator</keyword>
<reference evidence="14" key="1">
    <citation type="journal article" date="2004" name="Nature">
        <title>Genome duplication in the teleost fish Tetraodon nigroviridis reveals the early vertebrate proto-karyotype.</title>
        <authorList>
            <person name="Jaillon O."/>
            <person name="Aury J.-M."/>
            <person name="Brunet F."/>
            <person name="Petit J.-L."/>
            <person name="Stange-Thomann N."/>
            <person name="Mauceli E."/>
            <person name="Bouneau L."/>
            <person name="Fischer C."/>
            <person name="Ozouf-Costaz C."/>
            <person name="Bernot A."/>
            <person name="Nicaud S."/>
            <person name="Jaffe D."/>
            <person name="Fisher S."/>
            <person name="Lutfalla G."/>
            <person name="Dossat C."/>
            <person name="Segurens B."/>
            <person name="Dasilva C."/>
            <person name="Salanoubat M."/>
            <person name="Levy M."/>
            <person name="Boudet N."/>
            <person name="Castellano S."/>
            <person name="Anthouard V."/>
            <person name="Jubin C."/>
            <person name="Castelli V."/>
            <person name="Katinka M."/>
            <person name="Vacherie B."/>
            <person name="Biemont C."/>
            <person name="Skalli Z."/>
            <person name="Cattolico L."/>
            <person name="Poulain J."/>
            <person name="De Berardinis V."/>
            <person name="Cruaud C."/>
            <person name="Duprat S."/>
            <person name="Brottier P."/>
            <person name="Coutanceau J.-P."/>
            <person name="Gouzy J."/>
            <person name="Parra G."/>
            <person name="Lardier G."/>
            <person name="Chapple C."/>
            <person name="McKernan K.J."/>
            <person name="McEwan P."/>
            <person name="Bosak S."/>
            <person name="Kellis M."/>
            <person name="Volff J.-N."/>
            <person name="Guigo R."/>
            <person name="Zody M.C."/>
            <person name="Mesirov J."/>
            <person name="Lindblad-Toh K."/>
            <person name="Birren B."/>
            <person name="Nusbaum C."/>
            <person name="Kahn D."/>
            <person name="Robinson-Rechavi M."/>
            <person name="Laudet V."/>
            <person name="Schachter V."/>
            <person name="Quetier F."/>
            <person name="Saurin W."/>
            <person name="Scarpelli C."/>
            <person name="Wincker P."/>
            <person name="Lander E.S."/>
            <person name="Weissenbach J."/>
            <person name="Roest Crollius H."/>
        </authorList>
    </citation>
    <scope>NUCLEOTIDE SEQUENCE [LARGE SCALE GENOMIC DNA]</scope>
</reference>
<dbReference type="PANTHER" id="PTHR10684:SF2">
    <property type="entry name" value="NUCLEAR RECEPTOR COACTIVATOR 2"/>
    <property type="match status" value="1"/>
</dbReference>
<comment type="subcellular location">
    <subcellularLocation>
        <location evidence="1 9">Nucleus</location>
    </subcellularLocation>
</comment>
<dbReference type="SMART" id="SM00353">
    <property type="entry name" value="HLH"/>
    <property type="match status" value="1"/>
</dbReference>
<keyword evidence="14" id="KW-1185">Reference proteome</keyword>
<dbReference type="Pfam" id="PF00989">
    <property type="entry name" value="PAS"/>
    <property type="match status" value="1"/>
</dbReference>
<dbReference type="InterPro" id="IPR017426">
    <property type="entry name" value="Nuclear_rcpt_coactivator"/>
</dbReference>
<dbReference type="InterPro" id="IPR011598">
    <property type="entry name" value="bHLH_dom"/>
</dbReference>
<keyword evidence="5" id="KW-0090">Biological rhythms</keyword>
<name>H3CRB9_TETNG</name>
<evidence type="ECO:0000256" key="9">
    <source>
        <dbReference type="PIRNR" id="PIRNR038181"/>
    </source>
</evidence>
<feature type="compositionally biased region" description="Low complexity" evidence="10">
    <location>
        <begin position="832"/>
        <end position="848"/>
    </location>
</feature>
<feature type="compositionally biased region" description="Low complexity" evidence="10">
    <location>
        <begin position="1346"/>
        <end position="1369"/>
    </location>
</feature>
<evidence type="ECO:0000256" key="7">
    <source>
        <dbReference type="ARBA" id="ARBA00023163"/>
    </source>
</evidence>
<dbReference type="InterPro" id="IPR014920">
    <property type="entry name" value="Nuc_rcpt_coact_Ncoa-typ"/>
</dbReference>
<feature type="region of interest" description="Disordered" evidence="10">
    <location>
        <begin position="553"/>
        <end position="591"/>
    </location>
</feature>
<dbReference type="GO" id="GO:0032870">
    <property type="term" value="P:cellular response to hormone stimulus"/>
    <property type="evidence" value="ECO:0007669"/>
    <property type="project" value="TreeGrafter"/>
</dbReference>
<keyword evidence="3" id="KW-0677">Repeat</keyword>
<dbReference type="GO" id="GO:0048511">
    <property type="term" value="P:rhythmic process"/>
    <property type="evidence" value="ECO:0007669"/>
    <property type="project" value="UniProtKB-KW"/>
</dbReference>
<feature type="compositionally biased region" description="Polar residues" evidence="10">
    <location>
        <begin position="471"/>
        <end position="481"/>
    </location>
</feature>
<dbReference type="InterPro" id="IPR036638">
    <property type="entry name" value="HLH_DNA-bd_sf"/>
</dbReference>
<evidence type="ECO:0000256" key="2">
    <source>
        <dbReference type="ARBA" id="ARBA00009933"/>
    </source>
</evidence>
<proteinExistence type="inferred from homology"/>
<dbReference type="InterPro" id="IPR014935">
    <property type="entry name" value="SRC/p160_LXXLL"/>
</dbReference>
<dbReference type="InParanoid" id="H3CRB9"/>
<dbReference type="GO" id="GO:0046983">
    <property type="term" value="F:protein dimerization activity"/>
    <property type="evidence" value="ECO:0007669"/>
    <property type="project" value="InterPro"/>
</dbReference>
<evidence type="ECO:0000313" key="13">
    <source>
        <dbReference type="Ensembl" id="ENSTNIP00000010803.1"/>
    </source>
</evidence>
<feature type="region of interest" description="Disordered" evidence="10">
    <location>
        <begin position="1"/>
        <end position="38"/>
    </location>
</feature>
<dbReference type="SMART" id="SM00091">
    <property type="entry name" value="PAS"/>
    <property type="match status" value="1"/>
</dbReference>
<keyword evidence="8 9" id="KW-0539">Nucleus</keyword>
<dbReference type="InterPro" id="IPR009110">
    <property type="entry name" value="Nuc_rcpt_coact"/>
</dbReference>
<feature type="compositionally biased region" description="Polar residues" evidence="10">
    <location>
        <begin position="574"/>
        <end position="587"/>
    </location>
</feature>
<evidence type="ECO:0000256" key="4">
    <source>
        <dbReference type="ARBA" id="ARBA00023015"/>
    </source>
</evidence>
<dbReference type="OMA" id="STKGHTK"/>
<feature type="region of interest" description="Disordered" evidence="10">
    <location>
        <begin position="1327"/>
        <end position="1439"/>
    </location>
</feature>
<protein>
    <recommendedName>
        <fullName evidence="9">Nuclear receptor coactivator</fullName>
    </recommendedName>
</protein>
<dbReference type="GO" id="GO:0045944">
    <property type="term" value="P:positive regulation of transcription by RNA polymerase II"/>
    <property type="evidence" value="ECO:0007669"/>
    <property type="project" value="TreeGrafter"/>
</dbReference>
<evidence type="ECO:0000256" key="5">
    <source>
        <dbReference type="ARBA" id="ARBA00023108"/>
    </source>
</evidence>
<dbReference type="Pfam" id="PF08815">
    <property type="entry name" value="Nuc_rec_co-act"/>
    <property type="match status" value="1"/>
</dbReference>
<dbReference type="Pfam" id="PF14598">
    <property type="entry name" value="PAS_11"/>
    <property type="match status" value="1"/>
</dbReference>
<evidence type="ECO:0000256" key="3">
    <source>
        <dbReference type="ARBA" id="ARBA00022737"/>
    </source>
</evidence>
<dbReference type="CDD" id="cd00130">
    <property type="entry name" value="PAS"/>
    <property type="match status" value="1"/>
</dbReference>
<dbReference type="Pfam" id="PF08832">
    <property type="entry name" value="SRC-1"/>
    <property type="match status" value="1"/>
</dbReference>
<evidence type="ECO:0000259" key="11">
    <source>
        <dbReference type="PROSITE" id="PS50112"/>
    </source>
</evidence>
<dbReference type="FunFam" id="3.30.450.20:FF:000007">
    <property type="entry name" value="Nuclear receptor coactivator"/>
    <property type="match status" value="1"/>
</dbReference>
<dbReference type="Ensembl" id="ENSTNIT00000010985.1">
    <property type="protein sequence ID" value="ENSTNIP00000010803.1"/>
    <property type="gene ID" value="ENSTNIG00000007982.1"/>
</dbReference>
<dbReference type="InterPro" id="IPR010011">
    <property type="entry name" value="NCO_DUF1518"/>
</dbReference>
<evidence type="ECO:0000256" key="8">
    <source>
        <dbReference type="ARBA" id="ARBA00023242"/>
    </source>
</evidence>
<evidence type="ECO:0000313" key="14">
    <source>
        <dbReference type="Proteomes" id="UP000007303"/>
    </source>
</evidence>
<evidence type="ECO:0000256" key="10">
    <source>
        <dbReference type="SAM" id="MobiDB-lite"/>
    </source>
</evidence>
<dbReference type="FunFam" id="3.30.450.20:FF:000008">
    <property type="entry name" value="Nuclear receptor coactivator"/>
    <property type="match status" value="1"/>
</dbReference>
<dbReference type="InterPro" id="IPR035965">
    <property type="entry name" value="PAS-like_dom_sf"/>
</dbReference>
<evidence type="ECO:0000256" key="6">
    <source>
        <dbReference type="ARBA" id="ARBA00023159"/>
    </source>
</evidence>
<dbReference type="Gene3D" id="4.10.280.10">
    <property type="entry name" value="Helix-loop-helix DNA-binding domain"/>
    <property type="match status" value="1"/>
</dbReference>
<dbReference type="SUPFAM" id="SSF69125">
    <property type="entry name" value="Nuclear receptor coactivator interlocking domain"/>
    <property type="match status" value="1"/>
</dbReference>
<dbReference type="InterPro" id="IPR013767">
    <property type="entry name" value="PAS_fold"/>
</dbReference>
<dbReference type="SUPFAM" id="SSF55785">
    <property type="entry name" value="PYP-like sensor domain (PAS domain)"/>
    <property type="match status" value="2"/>
</dbReference>
<feature type="compositionally biased region" description="Acidic residues" evidence="10">
    <location>
        <begin position="616"/>
        <end position="638"/>
    </location>
</feature>
<dbReference type="PROSITE" id="PS50112">
    <property type="entry name" value="PAS"/>
    <property type="match status" value="1"/>
</dbReference>
<dbReference type="HOGENOM" id="CLU_001988_0_0_1"/>
<dbReference type="Gene3D" id="6.10.140.410">
    <property type="match status" value="1"/>
</dbReference>
<dbReference type="InterPro" id="IPR032565">
    <property type="entry name" value="NCOA2/3_DUF4927"/>
</dbReference>
<feature type="compositionally biased region" description="Basic and acidic residues" evidence="10">
    <location>
        <begin position="1"/>
        <end position="20"/>
    </location>
</feature>
<feature type="domain" description="BHLH" evidence="12">
    <location>
        <begin position="24"/>
        <end position="81"/>
    </location>
</feature>